<dbReference type="GO" id="GO:0016020">
    <property type="term" value="C:membrane"/>
    <property type="evidence" value="ECO:0007669"/>
    <property type="project" value="InterPro"/>
</dbReference>
<protein>
    <submittedName>
        <fullName evidence="4">CDP-alcohol phosphatidyltransferase</fullName>
    </submittedName>
</protein>
<evidence type="ECO:0000256" key="1">
    <source>
        <dbReference type="ARBA" id="ARBA00022679"/>
    </source>
</evidence>
<keyword evidence="3" id="KW-0472">Membrane</keyword>
<dbReference type="Gene3D" id="1.20.120.1760">
    <property type="match status" value="1"/>
</dbReference>
<sequence length="240" mass="25570">MHPVTTFKLAYAELVQAQKPKKGVSLYSRHVNRPLGRMLAAALHSVGASPNQVTLLSAIATTAGLAVLVSQRPGLAVGVVVALLLALGFALDSADGQVARLSGRQSPAGEWLDHVVDAAKMVAVHGCVFVAAWLHTSVETLWLSIPLVFQVISTLLFAGGTLLELIERSLPARREVVPSRPSTVRAIGLLPADYGVLCLSFVVWGFTPVFVVAYSLLFLANAAIAAMLLTKWFRELSARP</sequence>
<evidence type="ECO:0000256" key="2">
    <source>
        <dbReference type="RuleBase" id="RU003750"/>
    </source>
</evidence>
<keyword evidence="3" id="KW-1133">Transmembrane helix</keyword>
<feature type="transmembrane region" description="Helical" evidence="3">
    <location>
        <begin position="53"/>
        <end position="69"/>
    </location>
</feature>
<dbReference type="InterPro" id="IPR043130">
    <property type="entry name" value="CDP-OH_PTrfase_TM_dom"/>
</dbReference>
<dbReference type="InterPro" id="IPR048254">
    <property type="entry name" value="CDP_ALCOHOL_P_TRANSF_CS"/>
</dbReference>
<dbReference type="Pfam" id="PF01066">
    <property type="entry name" value="CDP-OH_P_transf"/>
    <property type="match status" value="1"/>
</dbReference>
<keyword evidence="1 2" id="KW-0808">Transferase</keyword>
<gene>
    <name evidence="4" type="ORF">DF223_04640</name>
</gene>
<feature type="transmembrane region" description="Helical" evidence="3">
    <location>
        <begin position="75"/>
        <end position="94"/>
    </location>
</feature>
<accession>A0A2U1TFX4</accession>
<dbReference type="PROSITE" id="PS00379">
    <property type="entry name" value="CDP_ALCOHOL_P_TRANSF"/>
    <property type="match status" value="1"/>
</dbReference>
<evidence type="ECO:0000313" key="4">
    <source>
        <dbReference type="EMBL" id="PWC07789.1"/>
    </source>
</evidence>
<feature type="transmembrane region" description="Helical" evidence="3">
    <location>
        <begin position="187"/>
        <end position="206"/>
    </location>
</feature>
<dbReference type="Proteomes" id="UP000244962">
    <property type="component" value="Unassembled WGS sequence"/>
</dbReference>
<dbReference type="AlphaFoldDB" id="A0A2U1TFX4"/>
<evidence type="ECO:0000313" key="5">
    <source>
        <dbReference type="Proteomes" id="UP000244962"/>
    </source>
</evidence>
<feature type="transmembrane region" description="Helical" evidence="3">
    <location>
        <begin position="212"/>
        <end position="233"/>
    </location>
</feature>
<keyword evidence="5" id="KW-1185">Reference proteome</keyword>
<feature type="transmembrane region" description="Helical" evidence="3">
    <location>
        <begin position="141"/>
        <end position="166"/>
    </location>
</feature>
<dbReference type="GO" id="GO:0016780">
    <property type="term" value="F:phosphotransferase activity, for other substituted phosphate groups"/>
    <property type="evidence" value="ECO:0007669"/>
    <property type="project" value="InterPro"/>
</dbReference>
<name>A0A2U1TFX4_9MICO</name>
<keyword evidence="3" id="KW-0812">Transmembrane</keyword>
<comment type="caution">
    <text evidence="4">The sequence shown here is derived from an EMBL/GenBank/DDBJ whole genome shotgun (WGS) entry which is preliminary data.</text>
</comment>
<dbReference type="GO" id="GO:0008654">
    <property type="term" value="P:phospholipid biosynthetic process"/>
    <property type="evidence" value="ECO:0007669"/>
    <property type="project" value="InterPro"/>
</dbReference>
<reference evidence="5" key="1">
    <citation type="submission" date="2018-04" db="EMBL/GenBank/DDBJ databases">
        <authorList>
            <person name="Liu S."/>
            <person name="Wang Z."/>
            <person name="Li J."/>
        </authorList>
    </citation>
    <scope>NUCLEOTIDE SEQUENCE [LARGE SCALE GENOMIC DNA]</scope>
    <source>
        <strain evidence="5">622</strain>
    </source>
</reference>
<organism evidence="4 5">
    <name type="scientific">Mycetocola zhujimingii</name>
    <dbReference type="NCBI Taxonomy" id="2079792"/>
    <lineage>
        <taxon>Bacteria</taxon>
        <taxon>Bacillati</taxon>
        <taxon>Actinomycetota</taxon>
        <taxon>Actinomycetes</taxon>
        <taxon>Micrococcales</taxon>
        <taxon>Microbacteriaceae</taxon>
        <taxon>Mycetocola</taxon>
    </lineage>
</organism>
<dbReference type="InterPro" id="IPR000462">
    <property type="entry name" value="CDP-OH_P_trans"/>
</dbReference>
<comment type="similarity">
    <text evidence="2">Belongs to the CDP-alcohol phosphatidyltransferase class-I family.</text>
</comment>
<evidence type="ECO:0000256" key="3">
    <source>
        <dbReference type="SAM" id="Phobius"/>
    </source>
</evidence>
<proteinExistence type="inferred from homology"/>
<dbReference type="EMBL" id="QEFB01000002">
    <property type="protein sequence ID" value="PWC07789.1"/>
    <property type="molecule type" value="Genomic_DNA"/>
</dbReference>